<dbReference type="OrthoDB" id="188436at2759"/>
<evidence type="ECO:0000256" key="3">
    <source>
        <dbReference type="ARBA" id="ARBA00022833"/>
    </source>
</evidence>
<dbReference type="PROSITE" id="PS01360">
    <property type="entry name" value="ZF_MYND_1"/>
    <property type="match status" value="1"/>
</dbReference>
<sequence>MESQHLGNINPETQDELKKFYKRSPVEYDPSYDYIHYYGNSEPQLSIAMANRSKLDYGMVMPRDTKTLRTLCNIFIYSAVKLGIPKRESLGSFSFRDREAAEKAKEEVDAAGLNGVQGLSWRSGMVVLRSIFAGEDAEDVWPRVYEHAKGVAEWMRGPLSEGTNRNYDPLGEMGDAVEMLLYQPTLSKFNETYVAAPKDGWILDCDTDVGSKCLYDGVSSGVAVRYIGAGWYGCRPGSRTDLLVLGFKDFYWVDTGSRGVEDFLGDADKVEIDYSQTAAKFDGFLRWYPGCISPIPACEHCRRMKDDSVRKLLTCSRCQGAKYCSRECQKANWKAHKLTCLPPPPTFCPLQRDYD</sequence>
<evidence type="ECO:0000256" key="4">
    <source>
        <dbReference type="PROSITE-ProRule" id="PRU00134"/>
    </source>
</evidence>
<dbReference type="AlphaFoldDB" id="A0A9W7AEL7"/>
<name>A0A9W7AEL7_9STRA</name>
<comment type="caution">
    <text evidence="6">The sequence shown here is derived from an EMBL/GenBank/DDBJ whole genome shotgun (WGS) entry which is preliminary data.</text>
</comment>
<dbReference type="Proteomes" id="UP001165085">
    <property type="component" value="Unassembled WGS sequence"/>
</dbReference>
<keyword evidence="2 4" id="KW-0863">Zinc-finger</keyword>
<reference evidence="7" key="1">
    <citation type="journal article" date="2023" name="Commun. Biol.">
        <title>Genome analysis of Parmales, the sister group of diatoms, reveals the evolutionary specialization of diatoms from phago-mixotrophs to photoautotrophs.</title>
        <authorList>
            <person name="Ban H."/>
            <person name="Sato S."/>
            <person name="Yoshikawa S."/>
            <person name="Yamada K."/>
            <person name="Nakamura Y."/>
            <person name="Ichinomiya M."/>
            <person name="Sato N."/>
            <person name="Blanc-Mathieu R."/>
            <person name="Endo H."/>
            <person name="Kuwata A."/>
            <person name="Ogata H."/>
        </authorList>
    </citation>
    <scope>NUCLEOTIDE SEQUENCE [LARGE SCALE GENOMIC DNA]</scope>
    <source>
        <strain evidence="7">NIES 3701</strain>
    </source>
</reference>
<evidence type="ECO:0000313" key="6">
    <source>
        <dbReference type="EMBL" id="GMH69131.1"/>
    </source>
</evidence>
<keyword evidence="3" id="KW-0862">Zinc</keyword>
<gene>
    <name evidence="6" type="ORF">TrST_g2287</name>
</gene>
<keyword evidence="1" id="KW-0479">Metal-binding</keyword>
<evidence type="ECO:0000259" key="5">
    <source>
        <dbReference type="PROSITE" id="PS50865"/>
    </source>
</evidence>
<dbReference type="EMBL" id="BRXY01000130">
    <property type="protein sequence ID" value="GMH69131.1"/>
    <property type="molecule type" value="Genomic_DNA"/>
</dbReference>
<dbReference type="InterPro" id="IPR002893">
    <property type="entry name" value="Znf_MYND"/>
</dbReference>
<evidence type="ECO:0000313" key="7">
    <source>
        <dbReference type="Proteomes" id="UP001165085"/>
    </source>
</evidence>
<dbReference type="Gene3D" id="6.10.140.2220">
    <property type="match status" value="1"/>
</dbReference>
<organism evidence="6 7">
    <name type="scientific">Triparma strigata</name>
    <dbReference type="NCBI Taxonomy" id="1606541"/>
    <lineage>
        <taxon>Eukaryota</taxon>
        <taxon>Sar</taxon>
        <taxon>Stramenopiles</taxon>
        <taxon>Ochrophyta</taxon>
        <taxon>Bolidophyceae</taxon>
        <taxon>Parmales</taxon>
        <taxon>Triparmaceae</taxon>
        <taxon>Triparma</taxon>
    </lineage>
</organism>
<accession>A0A9W7AEL7</accession>
<dbReference type="GO" id="GO:0008270">
    <property type="term" value="F:zinc ion binding"/>
    <property type="evidence" value="ECO:0007669"/>
    <property type="project" value="UniProtKB-KW"/>
</dbReference>
<proteinExistence type="predicted"/>
<dbReference type="SUPFAM" id="SSF144232">
    <property type="entry name" value="HIT/MYND zinc finger-like"/>
    <property type="match status" value="1"/>
</dbReference>
<evidence type="ECO:0000256" key="1">
    <source>
        <dbReference type="ARBA" id="ARBA00022723"/>
    </source>
</evidence>
<evidence type="ECO:0000256" key="2">
    <source>
        <dbReference type="ARBA" id="ARBA00022771"/>
    </source>
</evidence>
<feature type="domain" description="MYND-type" evidence="5">
    <location>
        <begin position="298"/>
        <end position="340"/>
    </location>
</feature>
<dbReference type="PROSITE" id="PS50865">
    <property type="entry name" value="ZF_MYND_2"/>
    <property type="match status" value="1"/>
</dbReference>
<keyword evidence="7" id="KW-1185">Reference proteome</keyword>
<dbReference type="Pfam" id="PF01753">
    <property type="entry name" value="zf-MYND"/>
    <property type="match status" value="1"/>
</dbReference>
<protein>
    <recommendedName>
        <fullName evidence="5">MYND-type domain-containing protein</fullName>
    </recommendedName>
</protein>